<sequence>MATPSKNAVQAAINQCIDGLAEPLRMLNQKTRLYSINFMKHSSS</sequence>
<dbReference type="AlphaFoldDB" id="A0A0G4PTP1"/>
<evidence type="ECO:0000313" key="1">
    <source>
        <dbReference type="EMBL" id="CRL29788.1"/>
    </source>
</evidence>
<dbReference type="Proteomes" id="UP000053732">
    <property type="component" value="Unassembled WGS sequence"/>
</dbReference>
<reference evidence="1 2" key="1">
    <citation type="journal article" date="2014" name="Nat. Commun.">
        <title>Multiple recent horizontal transfers of a large genomic region in cheese making fungi.</title>
        <authorList>
            <person name="Cheeseman K."/>
            <person name="Ropars J."/>
            <person name="Renault P."/>
            <person name="Dupont J."/>
            <person name="Gouzy J."/>
            <person name="Branca A."/>
            <person name="Abraham A.L."/>
            <person name="Ceppi M."/>
            <person name="Conseiller E."/>
            <person name="Debuchy R."/>
            <person name="Malagnac F."/>
            <person name="Goarin A."/>
            <person name="Silar P."/>
            <person name="Lacoste S."/>
            <person name="Sallet E."/>
            <person name="Bensimon A."/>
            <person name="Giraud T."/>
            <person name="Brygoo Y."/>
        </authorList>
    </citation>
    <scope>NUCLEOTIDE SEQUENCE [LARGE SCALE GENOMIC DNA]</scope>
    <source>
        <strain evidence="2">FM 013</strain>
    </source>
</reference>
<organism evidence="1 2">
    <name type="scientific">Penicillium camemberti (strain FM 013)</name>
    <dbReference type="NCBI Taxonomy" id="1429867"/>
    <lineage>
        <taxon>Eukaryota</taxon>
        <taxon>Fungi</taxon>
        <taxon>Dikarya</taxon>
        <taxon>Ascomycota</taxon>
        <taxon>Pezizomycotina</taxon>
        <taxon>Eurotiomycetes</taxon>
        <taxon>Eurotiomycetidae</taxon>
        <taxon>Eurotiales</taxon>
        <taxon>Aspergillaceae</taxon>
        <taxon>Penicillium</taxon>
    </lineage>
</organism>
<proteinExistence type="predicted"/>
<name>A0A0G4PTP1_PENC3</name>
<accession>A0A0G4PTP1</accession>
<dbReference type="EMBL" id="HG793173">
    <property type="protein sequence ID" value="CRL29788.1"/>
    <property type="molecule type" value="Genomic_DNA"/>
</dbReference>
<evidence type="ECO:0000313" key="2">
    <source>
        <dbReference type="Proteomes" id="UP000053732"/>
    </source>
</evidence>
<keyword evidence="2" id="KW-1185">Reference proteome</keyword>
<protein>
    <submittedName>
        <fullName evidence="1">Str. FM013</fullName>
    </submittedName>
</protein>
<gene>
    <name evidence="1" type="ORF">PCAMFM013_S040g000014</name>
</gene>